<dbReference type="InterPro" id="IPR058533">
    <property type="entry name" value="Cation_efflux_TM"/>
</dbReference>
<evidence type="ECO:0000256" key="3">
    <source>
        <dbReference type="ARBA" id="ARBA00022692"/>
    </source>
</evidence>
<gene>
    <name evidence="8" type="ORF">SAMN05444365_104374</name>
</gene>
<sequence>MPDNNGVSASARTVLVAGAANVGVGIAKAVAGLISGSAAMLAEAAHSVADTASQLLLFTALRRSDRPPHGRHPFGHGKERYVWSLLAAAFTFVVGAGFSIAHGVVTISGGAYTGDYLASYIVLVVAFGLEGGALVRSLRQVRGEARRSRTPPRRFLRLTADTTVRAVVMEDSAALVGLVIAALGLGLSQLTGRVLWDGLASVAIGLLLLVIATVLARNNMSLLVGRAVPDRVHTAIHDELAALPTVHRVDTLLTMQLGPDDILVAAKLDFRDEASAAEIEAAAAEAERRLCARHPGIRHVFLDPTRSAAPPRSGDAQ</sequence>
<feature type="transmembrane region" description="Helical" evidence="6">
    <location>
        <begin position="198"/>
        <end position="216"/>
    </location>
</feature>
<dbReference type="EMBL" id="FNPH01000004">
    <property type="protein sequence ID" value="SDY97253.1"/>
    <property type="molecule type" value="Genomic_DNA"/>
</dbReference>
<evidence type="ECO:0000313" key="9">
    <source>
        <dbReference type="Proteomes" id="UP000242415"/>
    </source>
</evidence>
<evidence type="ECO:0000256" key="1">
    <source>
        <dbReference type="ARBA" id="ARBA00004141"/>
    </source>
</evidence>
<evidence type="ECO:0000256" key="6">
    <source>
        <dbReference type="SAM" id="Phobius"/>
    </source>
</evidence>
<dbReference type="GO" id="GO:0008324">
    <property type="term" value="F:monoatomic cation transmembrane transporter activity"/>
    <property type="evidence" value="ECO:0007669"/>
    <property type="project" value="InterPro"/>
</dbReference>
<evidence type="ECO:0000313" key="8">
    <source>
        <dbReference type="EMBL" id="SDY97253.1"/>
    </source>
</evidence>
<evidence type="ECO:0000256" key="2">
    <source>
        <dbReference type="ARBA" id="ARBA00022448"/>
    </source>
</evidence>
<dbReference type="NCBIfam" id="TIGR01297">
    <property type="entry name" value="CDF"/>
    <property type="match status" value="1"/>
</dbReference>
<dbReference type="AlphaFoldDB" id="A0A1H3P8J3"/>
<name>A0A1H3P8J3_9ACTN</name>
<dbReference type="PANTHER" id="PTHR13414:SF9">
    <property type="entry name" value="PROTON-COUPLED ZINC ANTIPORTER SLC30A9, MITOCHONDRIAL"/>
    <property type="match status" value="1"/>
</dbReference>
<keyword evidence="4 6" id="KW-1133">Transmembrane helix</keyword>
<keyword evidence="2" id="KW-0813">Transport</keyword>
<dbReference type="SUPFAM" id="SSF160240">
    <property type="entry name" value="Cation efflux protein cytoplasmic domain-like"/>
    <property type="match status" value="1"/>
</dbReference>
<dbReference type="GO" id="GO:0016020">
    <property type="term" value="C:membrane"/>
    <property type="evidence" value="ECO:0007669"/>
    <property type="project" value="UniProtKB-SubCell"/>
</dbReference>
<keyword evidence="3 6" id="KW-0812">Transmembrane</keyword>
<dbReference type="InterPro" id="IPR040177">
    <property type="entry name" value="SLC30A9"/>
</dbReference>
<feature type="transmembrane region" description="Helical" evidence="6">
    <location>
        <begin position="173"/>
        <end position="192"/>
    </location>
</feature>
<dbReference type="STRING" id="405436.SAMN05444365_104374"/>
<reference evidence="9" key="1">
    <citation type="submission" date="2016-10" db="EMBL/GenBank/DDBJ databases">
        <authorList>
            <person name="Varghese N."/>
            <person name="Submissions S."/>
        </authorList>
    </citation>
    <scope>NUCLEOTIDE SEQUENCE [LARGE SCALE GENOMIC DNA]</scope>
    <source>
        <strain evidence="9">DSM 45245</strain>
    </source>
</reference>
<keyword evidence="9" id="KW-1185">Reference proteome</keyword>
<dbReference type="GO" id="GO:0006829">
    <property type="term" value="P:zinc ion transport"/>
    <property type="evidence" value="ECO:0007669"/>
    <property type="project" value="InterPro"/>
</dbReference>
<dbReference type="InterPro" id="IPR002524">
    <property type="entry name" value="Cation_efflux"/>
</dbReference>
<dbReference type="RefSeq" id="WP_091556486.1">
    <property type="nucleotide sequence ID" value="NZ_FNPH01000004.1"/>
</dbReference>
<dbReference type="PANTHER" id="PTHR13414">
    <property type="entry name" value="HUEL-CATION TRANSPORTER"/>
    <property type="match status" value="1"/>
</dbReference>
<evidence type="ECO:0000256" key="5">
    <source>
        <dbReference type="ARBA" id="ARBA00023136"/>
    </source>
</evidence>
<dbReference type="SUPFAM" id="SSF161111">
    <property type="entry name" value="Cation efflux protein transmembrane domain-like"/>
    <property type="match status" value="1"/>
</dbReference>
<organism evidence="8 9">
    <name type="scientific">Micromonospora pattaloongensis</name>
    <dbReference type="NCBI Taxonomy" id="405436"/>
    <lineage>
        <taxon>Bacteria</taxon>
        <taxon>Bacillati</taxon>
        <taxon>Actinomycetota</taxon>
        <taxon>Actinomycetes</taxon>
        <taxon>Micromonosporales</taxon>
        <taxon>Micromonosporaceae</taxon>
        <taxon>Micromonospora</taxon>
    </lineage>
</organism>
<feature type="domain" description="Cation efflux protein transmembrane" evidence="7">
    <location>
        <begin position="14"/>
        <end position="224"/>
    </location>
</feature>
<protein>
    <submittedName>
        <fullName evidence="8">Cation diffusion facilitator family transporter</fullName>
    </submittedName>
</protein>
<comment type="subcellular location">
    <subcellularLocation>
        <location evidence="1">Membrane</location>
        <topology evidence="1">Multi-pass membrane protein</topology>
    </subcellularLocation>
</comment>
<evidence type="ECO:0000256" key="4">
    <source>
        <dbReference type="ARBA" id="ARBA00022989"/>
    </source>
</evidence>
<dbReference type="Proteomes" id="UP000242415">
    <property type="component" value="Unassembled WGS sequence"/>
</dbReference>
<dbReference type="InterPro" id="IPR036837">
    <property type="entry name" value="Cation_efflux_CTD_sf"/>
</dbReference>
<feature type="transmembrane region" description="Helical" evidence="6">
    <location>
        <begin position="81"/>
        <end position="105"/>
    </location>
</feature>
<proteinExistence type="predicted"/>
<dbReference type="Pfam" id="PF01545">
    <property type="entry name" value="Cation_efflux"/>
    <property type="match status" value="1"/>
</dbReference>
<accession>A0A1H3P8J3</accession>
<feature type="transmembrane region" description="Helical" evidence="6">
    <location>
        <begin position="117"/>
        <end position="138"/>
    </location>
</feature>
<dbReference type="InterPro" id="IPR027469">
    <property type="entry name" value="Cation_efflux_TMD_sf"/>
</dbReference>
<dbReference type="OrthoDB" id="9806522at2"/>
<evidence type="ECO:0000259" key="7">
    <source>
        <dbReference type="Pfam" id="PF01545"/>
    </source>
</evidence>
<dbReference type="Gene3D" id="1.20.1510.10">
    <property type="entry name" value="Cation efflux protein transmembrane domain"/>
    <property type="match status" value="1"/>
</dbReference>
<keyword evidence="5 6" id="KW-0472">Membrane</keyword>